<organism evidence="4 5">
    <name type="scientific">Kribbella kalugense</name>
    <dbReference type="NCBI Taxonomy" id="2512221"/>
    <lineage>
        <taxon>Bacteria</taxon>
        <taxon>Bacillati</taxon>
        <taxon>Actinomycetota</taxon>
        <taxon>Actinomycetes</taxon>
        <taxon>Propionibacteriales</taxon>
        <taxon>Kribbellaceae</taxon>
        <taxon>Kribbella</taxon>
    </lineage>
</organism>
<reference evidence="4 5" key="1">
    <citation type="submission" date="2019-03" db="EMBL/GenBank/DDBJ databases">
        <title>Genomic Encyclopedia of Type Strains, Phase III (KMG-III): the genomes of soil and plant-associated and newly described type strains.</title>
        <authorList>
            <person name="Whitman W."/>
        </authorList>
    </citation>
    <scope>NUCLEOTIDE SEQUENCE [LARGE SCALE GENOMIC DNA]</scope>
    <source>
        <strain evidence="4 5">VKM Ac-2570</strain>
    </source>
</reference>
<dbReference type="Gene3D" id="3.30.70.1060">
    <property type="entry name" value="Dimeric alpha+beta barrel"/>
    <property type="match status" value="1"/>
</dbReference>
<evidence type="ECO:0000259" key="3">
    <source>
        <dbReference type="Pfam" id="PF03795"/>
    </source>
</evidence>
<keyword evidence="5" id="KW-1185">Reference proteome</keyword>
<comment type="similarity">
    <text evidence="1">Belongs to the YciI family.</text>
</comment>
<evidence type="ECO:0000256" key="1">
    <source>
        <dbReference type="ARBA" id="ARBA00007689"/>
    </source>
</evidence>
<dbReference type="EMBL" id="SODF01000002">
    <property type="protein sequence ID" value="TDW19526.1"/>
    <property type="molecule type" value="Genomic_DNA"/>
</dbReference>
<dbReference type="Pfam" id="PF03795">
    <property type="entry name" value="YCII"/>
    <property type="match status" value="1"/>
</dbReference>
<feature type="region of interest" description="Disordered" evidence="2">
    <location>
        <begin position="39"/>
        <end position="69"/>
    </location>
</feature>
<dbReference type="Proteomes" id="UP000295447">
    <property type="component" value="Unassembled WGS sequence"/>
</dbReference>
<evidence type="ECO:0000256" key="2">
    <source>
        <dbReference type="SAM" id="MobiDB-lite"/>
    </source>
</evidence>
<feature type="domain" description="YCII-related" evidence="3">
    <location>
        <begin position="11"/>
        <end position="119"/>
    </location>
</feature>
<dbReference type="InterPro" id="IPR011008">
    <property type="entry name" value="Dimeric_a/b-barrel"/>
</dbReference>
<dbReference type="InterPro" id="IPR005545">
    <property type="entry name" value="YCII"/>
</dbReference>
<dbReference type="PANTHER" id="PTHR35174">
    <property type="entry name" value="BLL7171 PROTEIN-RELATED"/>
    <property type="match status" value="1"/>
</dbReference>
<protein>
    <recommendedName>
        <fullName evidence="3">YCII-related domain-containing protein</fullName>
    </recommendedName>
</protein>
<dbReference type="AlphaFoldDB" id="A0A4R7ZQ56"/>
<name>A0A4R7ZQ56_9ACTN</name>
<dbReference type="PANTHER" id="PTHR35174:SF3">
    <property type="entry name" value="BLL7171 PROTEIN"/>
    <property type="match status" value="1"/>
</dbReference>
<evidence type="ECO:0000313" key="4">
    <source>
        <dbReference type="EMBL" id="TDW19526.1"/>
    </source>
</evidence>
<dbReference type="SUPFAM" id="SSF54909">
    <property type="entry name" value="Dimeric alpha+beta barrel"/>
    <property type="match status" value="1"/>
</dbReference>
<evidence type="ECO:0000313" key="5">
    <source>
        <dbReference type="Proteomes" id="UP000295447"/>
    </source>
</evidence>
<dbReference type="RefSeq" id="WP_238174536.1">
    <property type="nucleotide sequence ID" value="NZ_SODF01000002.1"/>
</dbReference>
<sequence length="123" mass="12983">MDERGDPQVGKYLVMIYDDEAKWAADDGSVMEQNHKNHQAFAETNGSALRGGGQLDGSETATSIRSDGNGGYVVTDGTFAETKEVMGGYYIIEAADLDEALAIAKQVPSPMGGVEVRPLVNGG</sequence>
<feature type="compositionally biased region" description="Polar residues" evidence="2">
    <location>
        <begin position="57"/>
        <end position="66"/>
    </location>
</feature>
<gene>
    <name evidence="4" type="ORF">EV650_6136</name>
</gene>
<accession>A0A4R7ZQ56</accession>
<comment type="caution">
    <text evidence="4">The sequence shown here is derived from an EMBL/GenBank/DDBJ whole genome shotgun (WGS) entry which is preliminary data.</text>
</comment>
<proteinExistence type="inferred from homology"/>